<proteinExistence type="predicted"/>
<dbReference type="Gene3D" id="3.90.320.10">
    <property type="match status" value="1"/>
</dbReference>
<name>A0A0S7WGD8_UNCT6</name>
<protein>
    <recommendedName>
        <fullName evidence="1">PD-(D/E)XK endonuclease-like domain-containing protein</fullName>
    </recommendedName>
</protein>
<dbReference type="AlphaFoldDB" id="A0A0S7WGD8"/>
<dbReference type="InterPro" id="IPR038726">
    <property type="entry name" value="PDDEXK_AddAB-type"/>
</dbReference>
<sequence length="235" mass="26991">MSRKDALKERMTYKLSPSDFAFLYEGCKRCFYLKVVHGIRQPSVPLPSIFSKIAGLLYSHFSEKRTEALHPRLPPGIVKWGEKRVESRIIERPGHHATCVIRGRFDVVVEFDDNTYGIIDFKTGNPNEQYHALYSRQLNAYAYALEHPGINSLDLSPISHLGLLYFYPSKLSQEKVGWLSYDAEAHWIPMKKDEDEFLAFVDEVLSYLESPTPPDPSPGCNWCNYLTELRAKGIM</sequence>
<dbReference type="InterPro" id="IPR011604">
    <property type="entry name" value="PDDEXK-like_dom_sf"/>
</dbReference>
<feature type="domain" description="PD-(D/E)XK endonuclease-like" evidence="1">
    <location>
        <begin position="79"/>
        <end position="225"/>
    </location>
</feature>
<evidence type="ECO:0000313" key="3">
    <source>
        <dbReference type="Proteomes" id="UP000051124"/>
    </source>
</evidence>
<evidence type="ECO:0000313" key="2">
    <source>
        <dbReference type="EMBL" id="KPJ49187.1"/>
    </source>
</evidence>
<reference evidence="2 3" key="1">
    <citation type="journal article" date="2015" name="Microbiome">
        <title>Genomic resolution of linkages in carbon, nitrogen, and sulfur cycling among widespread estuary sediment bacteria.</title>
        <authorList>
            <person name="Baker B.J."/>
            <person name="Lazar C.S."/>
            <person name="Teske A.P."/>
            <person name="Dick G.J."/>
        </authorList>
    </citation>
    <scope>NUCLEOTIDE SEQUENCE [LARGE SCALE GENOMIC DNA]</scope>
    <source>
        <strain evidence="2">DG_26</strain>
    </source>
</reference>
<evidence type="ECO:0000259" key="1">
    <source>
        <dbReference type="Pfam" id="PF12705"/>
    </source>
</evidence>
<dbReference type="Pfam" id="PF12705">
    <property type="entry name" value="PDDEXK_1"/>
    <property type="match status" value="1"/>
</dbReference>
<dbReference type="InterPro" id="IPR011335">
    <property type="entry name" value="Restrct_endonuc-II-like"/>
</dbReference>
<dbReference type="Proteomes" id="UP000051124">
    <property type="component" value="Unassembled WGS sequence"/>
</dbReference>
<accession>A0A0S7WGD8</accession>
<dbReference type="EMBL" id="LIZT01000071">
    <property type="protein sequence ID" value="KPJ49187.1"/>
    <property type="molecule type" value="Genomic_DNA"/>
</dbReference>
<gene>
    <name evidence="2" type="ORF">AMJ40_06090</name>
</gene>
<comment type="caution">
    <text evidence="2">The sequence shown here is derived from an EMBL/GenBank/DDBJ whole genome shotgun (WGS) entry which is preliminary data.</text>
</comment>
<dbReference type="SUPFAM" id="SSF52980">
    <property type="entry name" value="Restriction endonuclease-like"/>
    <property type="match status" value="1"/>
</dbReference>
<organism evidence="2 3">
    <name type="scientific">candidate division TA06 bacterium DG_26</name>
    <dbReference type="NCBI Taxonomy" id="1703771"/>
    <lineage>
        <taxon>Bacteria</taxon>
        <taxon>Bacteria division TA06</taxon>
    </lineage>
</organism>